<dbReference type="Proteomes" id="UP001500956">
    <property type="component" value="Unassembled WGS sequence"/>
</dbReference>
<dbReference type="PROSITE" id="PS51257">
    <property type="entry name" value="PROKAR_LIPOPROTEIN"/>
    <property type="match status" value="1"/>
</dbReference>
<organism evidence="2 3">
    <name type="scientific">Isoptericola chiayiensis</name>
    <dbReference type="NCBI Taxonomy" id="579446"/>
    <lineage>
        <taxon>Bacteria</taxon>
        <taxon>Bacillati</taxon>
        <taxon>Actinomycetota</taxon>
        <taxon>Actinomycetes</taxon>
        <taxon>Micrococcales</taxon>
        <taxon>Promicromonosporaceae</taxon>
        <taxon>Isoptericola</taxon>
    </lineage>
</organism>
<dbReference type="EMBL" id="BAABID010000009">
    <property type="protein sequence ID" value="GAA4729940.1"/>
    <property type="molecule type" value="Genomic_DNA"/>
</dbReference>
<evidence type="ECO:0000256" key="1">
    <source>
        <dbReference type="SAM" id="Phobius"/>
    </source>
</evidence>
<keyword evidence="3" id="KW-1185">Reference proteome</keyword>
<evidence type="ECO:0000313" key="2">
    <source>
        <dbReference type="EMBL" id="GAA4729940.1"/>
    </source>
</evidence>
<feature type="transmembrane region" description="Helical" evidence="1">
    <location>
        <begin position="55"/>
        <end position="79"/>
    </location>
</feature>
<comment type="caution">
    <text evidence="2">The sequence shown here is derived from an EMBL/GenBank/DDBJ whole genome shotgun (WGS) entry which is preliminary data.</text>
</comment>
<reference evidence="3" key="1">
    <citation type="journal article" date="2019" name="Int. J. Syst. Evol. Microbiol.">
        <title>The Global Catalogue of Microorganisms (GCM) 10K type strain sequencing project: providing services to taxonomists for standard genome sequencing and annotation.</title>
        <authorList>
            <consortium name="The Broad Institute Genomics Platform"/>
            <consortium name="The Broad Institute Genome Sequencing Center for Infectious Disease"/>
            <person name="Wu L."/>
            <person name="Ma J."/>
        </authorList>
    </citation>
    <scope>NUCLEOTIDE SEQUENCE [LARGE SCALE GENOMIC DNA]</scope>
    <source>
        <strain evidence="3">JCM 18063</strain>
    </source>
</reference>
<gene>
    <name evidence="2" type="ORF">GCM10023216_21950</name>
</gene>
<keyword evidence="1" id="KW-1133">Transmembrane helix</keyword>
<keyword evidence="1" id="KW-0472">Membrane</keyword>
<proteinExistence type="predicted"/>
<name>A0ABP8YI86_9MICO</name>
<sequence length="90" mass="9263">MLPTIRPVGMMIAGLVTLILGCAGEAFVLVGPSPRPGLAETWNSGAGWIHAGADLLQTFGVVAIVAALSVQSVIALRAYQLSGTDDEDRS</sequence>
<keyword evidence="1" id="KW-0812">Transmembrane</keyword>
<accession>A0ABP8YI86</accession>
<evidence type="ECO:0000313" key="3">
    <source>
        <dbReference type="Proteomes" id="UP001500956"/>
    </source>
</evidence>
<protein>
    <submittedName>
        <fullName evidence="2">Uncharacterized protein</fullName>
    </submittedName>
</protein>